<evidence type="ECO:0000313" key="3">
    <source>
        <dbReference type="Proteomes" id="UP000014585"/>
    </source>
</evidence>
<reference evidence="2 3" key="1">
    <citation type="submission" date="2013-04" db="EMBL/GenBank/DDBJ databases">
        <authorList>
            <person name="Weinstock G."/>
            <person name="Sodergren E."/>
            <person name="Lobos E.A."/>
            <person name="Fulton L."/>
            <person name="Fulton R."/>
            <person name="Courtney L."/>
            <person name="Fronick C."/>
            <person name="O'Laughlin M."/>
            <person name="Godfrey J."/>
            <person name="Wilson R.M."/>
            <person name="Miner T."/>
            <person name="Farmer C."/>
            <person name="Delehaunty K."/>
            <person name="Cordes M."/>
            <person name="Minx P."/>
            <person name="Tomlinson C."/>
            <person name="Chen J."/>
            <person name="Wollam A."/>
            <person name="Pepin K.H."/>
            <person name="Palsikar V.B."/>
            <person name="Zhang X."/>
            <person name="Suruliraj S."/>
            <person name="Perna N.T."/>
            <person name="Plunkett G."/>
            <person name="Warren W."/>
            <person name="Mitreva M."/>
            <person name="Mardis E.R."/>
            <person name="Wilson R.K."/>
        </authorList>
    </citation>
    <scope>NUCLEOTIDE SEQUENCE [LARGE SCALE GENOMIC DNA]</scope>
    <source>
        <strain evidence="2 3">DSM 4568</strain>
    </source>
</reference>
<dbReference type="Proteomes" id="UP000014585">
    <property type="component" value="Unassembled WGS sequence"/>
</dbReference>
<accession>S3JCE4</accession>
<keyword evidence="1" id="KW-1133">Transmembrane helix</keyword>
<sequence length="41" mass="4714">MQYSVTYNPGRIISLNLICYSALNFTIPGFIDFLSFFTAQF</sequence>
<comment type="caution">
    <text evidence="2">The sequence shown here is derived from an EMBL/GenBank/DDBJ whole genome shotgun (WGS) entry which is preliminary data.</text>
</comment>
<gene>
    <name evidence="2" type="ORF">HMPREF0201_01821</name>
</gene>
<keyword evidence="1" id="KW-0472">Membrane</keyword>
<organism evidence="2 3">
    <name type="scientific">Cedecea davisae DSM 4568</name>
    <dbReference type="NCBI Taxonomy" id="566551"/>
    <lineage>
        <taxon>Bacteria</taxon>
        <taxon>Pseudomonadati</taxon>
        <taxon>Pseudomonadota</taxon>
        <taxon>Gammaproteobacteria</taxon>
        <taxon>Enterobacterales</taxon>
        <taxon>Enterobacteriaceae</taxon>
        <taxon>Cedecea</taxon>
    </lineage>
</organism>
<dbReference type="EMBL" id="ATDT01000010">
    <property type="protein sequence ID" value="EPF17837.1"/>
    <property type="molecule type" value="Genomic_DNA"/>
</dbReference>
<protein>
    <submittedName>
        <fullName evidence="2">Uncharacterized protein</fullName>
    </submittedName>
</protein>
<evidence type="ECO:0000256" key="1">
    <source>
        <dbReference type="SAM" id="Phobius"/>
    </source>
</evidence>
<name>S3JCE4_9ENTR</name>
<dbReference type="HOGENOM" id="CLU_3267521_0_0_6"/>
<feature type="transmembrane region" description="Helical" evidence="1">
    <location>
        <begin position="12"/>
        <end position="31"/>
    </location>
</feature>
<dbReference type="AlphaFoldDB" id="S3JCE4"/>
<evidence type="ECO:0000313" key="2">
    <source>
        <dbReference type="EMBL" id="EPF17837.1"/>
    </source>
</evidence>
<proteinExistence type="predicted"/>
<keyword evidence="1" id="KW-0812">Transmembrane</keyword>